<evidence type="ECO:0000256" key="1">
    <source>
        <dbReference type="SAM" id="Coils"/>
    </source>
</evidence>
<dbReference type="GeneID" id="19202895"/>
<protein>
    <submittedName>
        <fullName evidence="2">Uncharacterized protein</fullName>
    </submittedName>
</protein>
<feature type="coiled-coil region" evidence="1">
    <location>
        <begin position="69"/>
        <end position="96"/>
    </location>
</feature>
<reference evidence="3" key="1">
    <citation type="journal article" date="2012" name="Science">
        <title>The Paleozoic origin of enzymatic lignin decomposition reconstructed from 31 fungal genomes.</title>
        <authorList>
            <person name="Floudas D."/>
            <person name="Binder M."/>
            <person name="Riley R."/>
            <person name="Barry K."/>
            <person name="Blanchette R.A."/>
            <person name="Henrissat B."/>
            <person name="Martinez A.T."/>
            <person name="Otillar R."/>
            <person name="Spatafora J.W."/>
            <person name="Yadav J.S."/>
            <person name="Aerts A."/>
            <person name="Benoit I."/>
            <person name="Boyd A."/>
            <person name="Carlson A."/>
            <person name="Copeland A."/>
            <person name="Coutinho P.M."/>
            <person name="de Vries R.P."/>
            <person name="Ferreira P."/>
            <person name="Findley K."/>
            <person name="Foster B."/>
            <person name="Gaskell J."/>
            <person name="Glotzer D."/>
            <person name="Gorecki P."/>
            <person name="Heitman J."/>
            <person name="Hesse C."/>
            <person name="Hori C."/>
            <person name="Igarashi K."/>
            <person name="Jurgens J.A."/>
            <person name="Kallen N."/>
            <person name="Kersten P."/>
            <person name="Kohler A."/>
            <person name="Kuees U."/>
            <person name="Kumar T.K.A."/>
            <person name="Kuo A."/>
            <person name="LaButti K."/>
            <person name="Larrondo L.F."/>
            <person name="Lindquist E."/>
            <person name="Ling A."/>
            <person name="Lombard V."/>
            <person name="Lucas S."/>
            <person name="Lundell T."/>
            <person name="Martin R."/>
            <person name="McLaughlin D.J."/>
            <person name="Morgenstern I."/>
            <person name="Morin E."/>
            <person name="Murat C."/>
            <person name="Nagy L.G."/>
            <person name="Nolan M."/>
            <person name="Ohm R.A."/>
            <person name="Patyshakuliyeva A."/>
            <person name="Rokas A."/>
            <person name="Ruiz-Duenas F.J."/>
            <person name="Sabat G."/>
            <person name="Salamov A."/>
            <person name="Samejima M."/>
            <person name="Schmutz J."/>
            <person name="Slot J.C."/>
            <person name="St John F."/>
            <person name="Stenlid J."/>
            <person name="Sun H."/>
            <person name="Sun S."/>
            <person name="Syed K."/>
            <person name="Tsang A."/>
            <person name="Wiebenga A."/>
            <person name="Young D."/>
            <person name="Pisabarro A."/>
            <person name="Eastwood D.C."/>
            <person name="Martin F."/>
            <person name="Cullen D."/>
            <person name="Grigoriev I.V."/>
            <person name="Hibbett D.S."/>
        </authorList>
    </citation>
    <scope>NUCLEOTIDE SEQUENCE [LARGE SCALE GENOMIC DNA]</scope>
    <source>
        <strain evidence="3">RWD-64-598 SS2</strain>
    </source>
</reference>
<keyword evidence="3" id="KW-1185">Reference proteome</keyword>
<accession>A0A5M3MV20</accession>
<comment type="caution">
    <text evidence="2">The sequence shown here is derived from an EMBL/GenBank/DDBJ whole genome shotgun (WGS) entry which is preliminary data.</text>
</comment>
<dbReference type="RefSeq" id="XP_007766597.1">
    <property type="nucleotide sequence ID" value="XM_007768407.1"/>
</dbReference>
<evidence type="ECO:0000313" key="2">
    <source>
        <dbReference type="EMBL" id="EIW82565.1"/>
    </source>
</evidence>
<sequence>MDNIMDNIRLCGSRLDRCRELLYELSVTHGTIAAQRTPMFRDRLINANANQRRLEAKPPRDAVLTTGHLKLTTKLLEEIEHEHRKARAENLGLNRSQ</sequence>
<dbReference type="Proteomes" id="UP000053558">
    <property type="component" value="Unassembled WGS sequence"/>
</dbReference>
<proteinExistence type="predicted"/>
<gene>
    <name evidence="2" type="ORF">CONPUDRAFT_151643</name>
</gene>
<evidence type="ECO:0000313" key="3">
    <source>
        <dbReference type="Proteomes" id="UP000053558"/>
    </source>
</evidence>
<name>A0A5M3MV20_CONPW</name>
<keyword evidence="1" id="KW-0175">Coiled coil</keyword>
<dbReference type="KEGG" id="cput:CONPUDRAFT_151643"/>
<dbReference type="EMBL" id="JH711576">
    <property type="protein sequence ID" value="EIW82565.1"/>
    <property type="molecule type" value="Genomic_DNA"/>
</dbReference>
<organism evidence="2 3">
    <name type="scientific">Coniophora puteana (strain RWD-64-598)</name>
    <name type="common">Brown rot fungus</name>
    <dbReference type="NCBI Taxonomy" id="741705"/>
    <lineage>
        <taxon>Eukaryota</taxon>
        <taxon>Fungi</taxon>
        <taxon>Dikarya</taxon>
        <taxon>Basidiomycota</taxon>
        <taxon>Agaricomycotina</taxon>
        <taxon>Agaricomycetes</taxon>
        <taxon>Agaricomycetidae</taxon>
        <taxon>Boletales</taxon>
        <taxon>Coniophorineae</taxon>
        <taxon>Coniophoraceae</taxon>
        <taxon>Coniophora</taxon>
    </lineage>
</organism>
<dbReference type="AlphaFoldDB" id="A0A5M3MV20"/>